<dbReference type="InterPro" id="IPR002401">
    <property type="entry name" value="Cyt_P450_E_grp-I"/>
</dbReference>
<protein>
    <recommendedName>
        <fullName evidence="11">Cytochrome P450</fullName>
    </recommendedName>
</protein>
<evidence type="ECO:0000256" key="4">
    <source>
        <dbReference type="ARBA" id="ARBA00022723"/>
    </source>
</evidence>
<comment type="caution">
    <text evidence="9">The sequence shown here is derived from an EMBL/GenBank/DDBJ whole genome shotgun (WGS) entry which is preliminary data.</text>
</comment>
<evidence type="ECO:0000256" key="2">
    <source>
        <dbReference type="ARBA" id="ARBA00010617"/>
    </source>
</evidence>
<dbReference type="GO" id="GO:0005506">
    <property type="term" value="F:iron ion binding"/>
    <property type="evidence" value="ECO:0007669"/>
    <property type="project" value="InterPro"/>
</dbReference>
<dbReference type="InterPro" id="IPR001128">
    <property type="entry name" value="Cyt_P450"/>
</dbReference>
<gene>
    <name evidence="9" type="ORF">OSB04_005517</name>
</gene>
<dbReference type="Proteomes" id="UP001172457">
    <property type="component" value="Chromosome 2"/>
</dbReference>
<dbReference type="GO" id="GO:0051762">
    <property type="term" value="P:sesquiterpene biosynthetic process"/>
    <property type="evidence" value="ECO:0007669"/>
    <property type="project" value="UniProtKB-ARBA"/>
</dbReference>
<dbReference type="PRINTS" id="PR00385">
    <property type="entry name" value="P450"/>
</dbReference>
<dbReference type="PANTHER" id="PTHR47955">
    <property type="entry name" value="CYTOCHROME P450 FAMILY 71 PROTEIN"/>
    <property type="match status" value="1"/>
</dbReference>
<sequence>MNSNNSFFESSLGNVICNAYGYRCRNQLYTSITTTIKNPPPSPPKLPIIGNIHQLGPLIHRSFSSLSRRYGGRHLMLLHLGSVPSLVVSSAAAAQEITQTHDLIFASRPPMKIYNILFNDLKEISAAPYGEYFRHAKKLMVLNFLSTKKVQKNRAFRDEEIAITLRKITEISERKSTMNVGDLLHEHSNRVSCMSTFGMRYDVENSRKLKKITTKLFEVLNHFYYADSTPALGWIDWISGANSRLKGFVKELDELMEATVEERVAGRRKTDGGGGGGGDGDVEPFIDALIRIQKDEVDGNSLDRGVVKALIMTYVCTQDAYFAGTETMASTLQWIMAELLTHPQILKKAQAEVRKIVDGKQHITDEDLEKMEYMKAIITETSRLHPPIPVPVPRFATEDVNIMGYNVSKGTTVYINIWAIGRDPEVWDRPDEFLPERFMEASLDDFKLIFPFGGGRRGCPGKGFAMAVVESLLANLLWKFDWELKDKEGSYPRPHWAHTNPRQFWPEARLLKHAARGRSPRTSKMRPPGLELGIPSFSPLWEKLFATPMAIDVKISCKNVQIVDSSYRILNITFESYPRPHWAHTNPRQFWPEARLLKHAARGRSPPGGNLEENNSFFESSLGNVICNAYGYRCRNQLYTSITTTIKNPPPSPPKLPIIGNIHQLGPLIHRSFSSLSRRYGGRHLMLLHLGSVPSLVVSSAAAAQEITQTHDLIFASRPPMKIYNILFNDLKEISAAPYGEYFRHAKKLMVLNFLSTKKVQKNRAFRDEEIAITLRKITEISERKSTMNVGDLLHEHSNRVSCMSTFGMRYDVENSRKLKKITTKLFEVLNHFYYADSTPALGWIDWISGANSRLKGFVKELDELMEATVEERVAGRRKTDGGGGGGGDGDVEPFIDALIRIQKDEVDGNSLDRGVVKALIMTYVCTQDAYFAGTETMASTLQWIMAELLTHPQILKKAQAEVRKIVDGKQHITDEDLEKMEYMKAIITETSRLHPPIPVPVPRFATEDVNIMGYNVSKGTTVYINIWAIGRDPEVWDRPDEFLPERFMEASLDDFKLIFPFGGGRRGCPGKGFAMAVVESLLANLLWKFDWELKDKEGVNMDEPVIPDHIGPTLILGNFGRSPTAKACSPGSKPPYIQNASPGLELGIPSFSPLWEKLFATPMAIDLYTSTTNTTKNPAPSPPKLPIIGNIHQLGPLIHRSFSSLSRRYGGQHLMLLHLGSVPSLVVSSAAAAQEITQTHDLIFASRPPMKIYNILFNDLKEISAAPYGEYFRHAKKLMVLNFLSTKKVQKNRAFRDEEIAITLRKITEISERKSTMNVGDLLHEHSNRVSCMSTFGMRYDVENSRKLKKITTKLFEVLNHFYYADSTPALGWIDWISGANSRLKGFVKELDELMEATVEERVAGRRKTDGGGGGDGDVEPFIDALIRIQKDGVDGISLDRGVVKALIMDAYFAGTETMASTLQWIMAELLTHPQILKKAQAEVRKIVDGKQHIMDEDLEKMKYMKSIITETSRLHPPIPVPVPRFATEDVKIMGYNVSKGTTVYINIWAIGRDPEVWDRPDEFLPERFMEASVDDFKLIFPFGGGRRGCPGKGFAMAVVESLLANLLWKFDWELKDKEGVNMDETVDNVDPVFLRLCEIPMILYLSSVKYLALLKDEVHYFSDSSSLTVWAISDC</sequence>
<evidence type="ECO:0000256" key="6">
    <source>
        <dbReference type="ARBA" id="ARBA00023004"/>
    </source>
</evidence>
<keyword evidence="5" id="KW-0560">Oxidoreductase</keyword>
<dbReference type="EMBL" id="JARYMX010000002">
    <property type="protein sequence ID" value="KAJ9560357.1"/>
    <property type="molecule type" value="Genomic_DNA"/>
</dbReference>
<keyword evidence="3 8" id="KW-0349">Heme</keyword>
<keyword evidence="4 8" id="KW-0479">Metal-binding</keyword>
<dbReference type="PRINTS" id="PR00463">
    <property type="entry name" value="EP450I"/>
</dbReference>
<evidence type="ECO:0000256" key="1">
    <source>
        <dbReference type="ARBA" id="ARBA00004721"/>
    </source>
</evidence>
<dbReference type="Pfam" id="PF00067">
    <property type="entry name" value="p450"/>
    <property type="match status" value="3"/>
</dbReference>
<evidence type="ECO:0000313" key="10">
    <source>
        <dbReference type="Proteomes" id="UP001172457"/>
    </source>
</evidence>
<evidence type="ECO:0000256" key="7">
    <source>
        <dbReference type="ARBA" id="ARBA00023033"/>
    </source>
</evidence>
<evidence type="ECO:0000256" key="5">
    <source>
        <dbReference type="ARBA" id="ARBA00023002"/>
    </source>
</evidence>
<keyword evidence="7" id="KW-0503">Monooxygenase</keyword>
<keyword evidence="6 8" id="KW-0408">Iron</keyword>
<proteinExistence type="inferred from homology"/>
<dbReference type="SUPFAM" id="SSF48264">
    <property type="entry name" value="Cytochrome P450"/>
    <property type="match status" value="3"/>
</dbReference>
<comment type="similarity">
    <text evidence="2">Belongs to the cytochrome P450 family.</text>
</comment>
<dbReference type="InterPro" id="IPR036396">
    <property type="entry name" value="Cyt_P450_sf"/>
</dbReference>
<evidence type="ECO:0000256" key="3">
    <source>
        <dbReference type="ARBA" id="ARBA00022617"/>
    </source>
</evidence>
<dbReference type="Gene3D" id="1.10.630.10">
    <property type="entry name" value="Cytochrome P450"/>
    <property type="match status" value="3"/>
</dbReference>
<dbReference type="FunFam" id="1.10.630.10:FF:000011">
    <property type="entry name" value="Cytochrome P450 83B1"/>
    <property type="match status" value="3"/>
</dbReference>
<accession>A0AA38WGV3</accession>
<dbReference type="PROSITE" id="PS00086">
    <property type="entry name" value="CYTOCHROME_P450"/>
    <property type="match status" value="3"/>
</dbReference>
<dbReference type="CDD" id="cd11072">
    <property type="entry name" value="CYP71-like"/>
    <property type="match status" value="1"/>
</dbReference>
<comment type="cofactor">
    <cofactor evidence="8">
        <name>heme</name>
        <dbReference type="ChEBI" id="CHEBI:30413"/>
    </cofactor>
</comment>
<name>A0AA38WGV3_9ASTR</name>
<evidence type="ECO:0008006" key="11">
    <source>
        <dbReference type="Google" id="ProtNLM"/>
    </source>
</evidence>
<dbReference type="InterPro" id="IPR017972">
    <property type="entry name" value="Cyt_P450_CS"/>
</dbReference>
<keyword evidence="10" id="KW-1185">Reference proteome</keyword>
<organism evidence="9 10">
    <name type="scientific">Centaurea solstitialis</name>
    <name type="common">yellow star-thistle</name>
    <dbReference type="NCBI Taxonomy" id="347529"/>
    <lineage>
        <taxon>Eukaryota</taxon>
        <taxon>Viridiplantae</taxon>
        <taxon>Streptophyta</taxon>
        <taxon>Embryophyta</taxon>
        <taxon>Tracheophyta</taxon>
        <taxon>Spermatophyta</taxon>
        <taxon>Magnoliopsida</taxon>
        <taxon>eudicotyledons</taxon>
        <taxon>Gunneridae</taxon>
        <taxon>Pentapetalae</taxon>
        <taxon>asterids</taxon>
        <taxon>campanulids</taxon>
        <taxon>Asterales</taxon>
        <taxon>Asteraceae</taxon>
        <taxon>Carduoideae</taxon>
        <taxon>Cardueae</taxon>
        <taxon>Centaureinae</taxon>
        <taxon>Centaurea</taxon>
    </lineage>
</organism>
<evidence type="ECO:0000313" key="9">
    <source>
        <dbReference type="EMBL" id="KAJ9560357.1"/>
    </source>
</evidence>
<evidence type="ECO:0000256" key="8">
    <source>
        <dbReference type="PIRSR" id="PIRSR602401-1"/>
    </source>
</evidence>
<dbReference type="PANTHER" id="PTHR47955:SF10">
    <property type="entry name" value="ANGELICIN SYNTHASE"/>
    <property type="match status" value="1"/>
</dbReference>
<dbReference type="GO" id="GO:0016712">
    <property type="term" value="F:oxidoreductase activity, acting on paired donors, with incorporation or reduction of molecular oxygen, reduced flavin or flavoprotein as one donor, and incorporation of one atom of oxygen"/>
    <property type="evidence" value="ECO:0007669"/>
    <property type="project" value="UniProtKB-ARBA"/>
</dbReference>
<reference evidence="9" key="1">
    <citation type="submission" date="2023-03" db="EMBL/GenBank/DDBJ databases">
        <title>Chromosome-scale reference genome and RAD-based genetic map of yellow starthistle (Centaurea solstitialis) reveal putative structural variation and QTLs associated with invader traits.</title>
        <authorList>
            <person name="Reatini B."/>
            <person name="Cang F.A."/>
            <person name="Jiang Q."/>
            <person name="Mckibben M.T.W."/>
            <person name="Barker M.S."/>
            <person name="Rieseberg L.H."/>
            <person name="Dlugosch K.M."/>
        </authorList>
    </citation>
    <scope>NUCLEOTIDE SEQUENCE</scope>
    <source>
        <strain evidence="9">CAN-66</strain>
        <tissue evidence="9">Leaf</tissue>
    </source>
</reference>
<dbReference type="GO" id="GO:0020037">
    <property type="term" value="F:heme binding"/>
    <property type="evidence" value="ECO:0007669"/>
    <property type="project" value="InterPro"/>
</dbReference>
<feature type="binding site" description="axial binding residue" evidence="8">
    <location>
        <position position="1591"/>
    </location>
    <ligand>
        <name>heme</name>
        <dbReference type="ChEBI" id="CHEBI:30413"/>
    </ligand>
    <ligandPart>
        <name>Fe</name>
        <dbReference type="ChEBI" id="CHEBI:18248"/>
    </ligandPart>
</feature>
<comment type="pathway">
    <text evidence="1">Secondary metabolite biosynthesis; terpenoid biosynthesis.</text>
</comment>